<name>A0A7R9GLB3_9CRUS</name>
<dbReference type="SUPFAM" id="SSF54695">
    <property type="entry name" value="POZ domain"/>
    <property type="match status" value="1"/>
</dbReference>
<evidence type="ECO:0000259" key="1">
    <source>
        <dbReference type="PROSITE" id="PS50097"/>
    </source>
</evidence>
<dbReference type="Pfam" id="PF00651">
    <property type="entry name" value="BTB"/>
    <property type="match status" value="1"/>
</dbReference>
<accession>A0A7R9GLB3</accession>
<dbReference type="Pfam" id="PF07707">
    <property type="entry name" value="BACK"/>
    <property type="match status" value="1"/>
</dbReference>
<dbReference type="EMBL" id="OA898982">
    <property type="protein sequence ID" value="CAD7285571.1"/>
    <property type="molecule type" value="Genomic_DNA"/>
</dbReference>
<dbReference type="InterPro" id="IPR011705">
    <property type="entry name" value="BACK"/>
</dbReference>
<dbReference type="GO" id="GO:0005737">
    <property type="term" value="C:cytoplasm"/>
    <property type="evidence" value="ECO:0007669"/>
    <property type="project" value="TreeGrafter"/>
</dbReference>
<dbReference type="PANTHER" id="PTHR46306:SF1">
    <property type="entry name" value="BTB_POZ DOMAIN-CONTAINING PROTEIN 9"/>
    <property type="match status" value="1"/>
</dbReference>
<evidence type="ECO:0000313" key="2">
    <source>
        <dbReference type="EMBL" id="CAD7285571.1"/>
    </source>
</evidence>
<dbReference type="InterPro" id="IPR000210">
    <property type="entry name" value="BTB/POZ_dom"/>
</dbReference>
<sequence>MAARSPYFRALFFGGMKESLESEVVLNDPPVVAFKAILAYIYSGKLKFSDMSEESILDTLSLAHQYEFPSLEVSIAQYLQALLTVGNVCQIYDSASLYGQKKLAETCLRFMDSCADLVLKHESFLHLSQ</sequence>
<gene>
    <name evidence="2" type="ORF">NMOB1V02_LOCUS13173</name>
</gene>
<evidence type="ECO:0000313" key="3">
    <source>
        <dbReference type="Proteomes" id="UP000678499"/>
    </source>
</evidence>
<dbReference type="GO" id="GO:0048512">
    <property type="term" value="P:circadian behavior"/>
    <property type="evidence" value="ECO:0007669"/>
    <property type="project" value="TreeGrafter"/>
</dbReference>
<dbReference type="Proteomes" id="UP000678499">
    <property type="component" value="Unassembled WGS sequence"/>
</dbReference>
<dbReference type="Gene3D" id="3.30.710.10">
    <property type="entry name" value="Potassium Channel Kv1.1, Chain A"/>
    <property type="match status" value="1"/>
</dbReference>
<dbReference type="PROSITE" id="PS50097">
    <property type="entry name" value="BTB"/>
    <property type="match status" value="1"/>
</dbReference>
<feature type="domain" description="BTB" evidence="1">
    <location>
        <begin position="1"/>
        <end position="50"/>
    </location>
</feature>
<feature type="non-terminal residue" evidence="2">
    <location>
        <position position="129"/>
    </location>
</feature>
<keyword evidence="3" id="KW-1185">Reference proteome</keyword>
<dbReference type="InterPro" id="IPR052407">
    <property type="entry name" value="BTB_POZ_domain_cont_9"/>
</dbReference>
<dbReference type="GO" id="GO:0008344">
    <property type="term" value="P:adult locomotory behavior"/>
    <property type="evidence" value="ECO:0007669"/>
    <property type="project" value="TreeGrafter"/>
</dbReference>
<organism evidence="2">
    <name type="scientific">Notodromas monacha</name>
    <dbReference type="NCBI Taxonomy" id="399045"/>
    <lineage>
        <taxon>Eukaryota</taxon>
        <taxon>Metazoa</taxon>
        <taxon>Ecdysozoa</taxon>
        <taxon>Arthropoda</taxon>
        <taxon>Crustacea</taxon>
        <taxon>Oligostraca</taxon>
        <taxon>Ostracoda</taxon>
        <taxon>Podocopa</taxon>
        <taxon>Podocopida</taxon>
        <taxon>Cypridocopina</taxon>
        <taxon>Cypridoidea</taxon>
        <taxon>Cyprididae</taxon>
        <taxon>Notodromas</taxon>
    </lineage>
</organism>
<dbReference type="EMBL" id="CAJPEX010016945">
    <property type="protein sequence ID" value="CAG0925723.1"/>
    <property type="molecule type" value="Genomic_DNA"/>
</dbReference>
<proteinExistence type="predicted"/>
<dbReference type="AlphaFoldDB" id="A0A7R9GLB3"/>
<reference evidence="2" key="1">
    <citation type="submission" date="2020-11" db="EMBL/GenBank/DDBJ databases">
        <authorList>
            <person name="Tran Van P."/>
        </authorList>
    </citation>
    <scope>NUCLEOTIDE SEQUENCE</scope>
</reference>
<dbReference type="OrthoDB" id="9997739at2759"/>
<protein>
    <recommendedName>
        <fullName evidence="1">BTB domain-containing protein</fullName>
    </recommendedName>
</protein>
<dbReference type="GO" id="GO:0050804">
    <property type="term" value="P:modulation of chemical synaptic transmission"/>
    <property type="evidence" value="ECO:0007669"/>
    <property type="project" value="TreeGrafter"/>
</dbReference>
<dbReference type="InterPro" id="IPR011333">
    <property type="entry name" value="SKP1/BTB/POZ_sf"/>
</dbReference>
<dbReference type="PANTHER" id="PTHR46306">
    <property type="entry name" value="BTB/POZ DOMAIN-CONTAINING PROTEIN 9"/>
    <property type="match status" value="1"/>
</dbReference>